<feature type="region of interest" description="Disordered" evidence="10">
    <location>
        <begin position="1"/>
        <end position="29"/>
    </location>
</feature>
<dbReference type="STRING" id="1837282.A6F49_02595"/>
<comment type="function">
    <text evidence="9">Catalyzes the activation of phenylacetic acid (PA) to phenylacetyl-CoA (PA-CoA).</text>
</comment>
<dbReference type="Proteomes" id="UP000078292">
    <property type="component" value="Unassembled WGS sequence"/>
</dbReference>
<evidence type="ECO:0000256" key="10">
    <source>
        <dbReference type="SAM" id="MobiDB-lite"/>
    </source>
</evidence>
<evidence type="ECO:0000256" key="1">
    <source>
        <dbReference type="ARBA" id="ARBA00011245"/>
    </source>
</evidence>
<evidence type="ECO:0000256" key="3">
    <source>
        <dbReference type="ARBA" id="ARBA00022741"/>
    </source>
</evidence>
<proteinExistence type="inferred from homology"/>
<evidence type="ECO:0000256" key="8">
    <source>
        <dbReference type="ARBA" id="ARBA00075111"/>
    </source>
</evidence>
<evidence type="ECO:0000313" key="14">
    <source>
        <dbReference type="Proteomes" id="UP000078292"/>
    </source>
</evidence>
<dbReference type="EMBL" id="LXEY01000118">
    <property type="protein sequence ID" value="OAV51018.1"/>
    <property type="molecule type" value="Genomic_DNA"/>
</dbReference>
<comment type="catalytic activity">
    <reaction evidence="9">
        <text>2-phenylacetate + ATP + CoA = phenylacetyl-CoA + AMP + diphosphate</text>
        <dbReference type="Rhea" id="RHEA:20956"/>
        <dbReference type="ChEBI" id="CHEBI:18401"/>
        <dbReference type="ChEBI" id="CHEBI:30616"/>
        <dbReference type="ChEBI" id="CHEBI:33019"/>
        <dbReference type="ChEBI" id="CHEBI:57287"/>
        <dbReference type="ChEBI" id="CHEBI:57390"/>
        <dbReference type="ChEBI" id="CHEBI:456215"/>
        <dbReference type="EC" id="6.2.1.30"/>
    </reaction>
</comment>
<dbReference type="EC" id="6.2.1.30" evidence="6 9"/>
<dbReference type="UniPathway" id="UPA00930"/>
<feature type="domain" description="AMP-dependent ligase C-terminal" evidence="12">
    <location>
        <begin position="358"/>
        <end position="451"/>
    </location>
</feature>
<reference evidence="13 14" key="1">
    <citation type="submission" date="2016-04" db="EMBL/GenBank/DDBJ databases">
        <title>First whole genome shotgun sequence of the bacterium Enteractinococcus sp. strain UASWS1574.</title>
        <authorList>
            <person name="Crovadore J."/>
            <person name="Chablais R."/>
            <person name="Lefort F."/>
        </authorList>
    </citation>
    <scope>NUCLEOTIDE SEQUENCE [LARGE SCALE GENOMIC DNA]</scope>
    <source>
        <strain evidence="13 14">UASWS1574</strain>
    </source>
</reference>
<evidence type="ECO:0000256" key="9">
    <source>
        <dbReference type="PIRNR" id="PIRNR006444"/>
    </source>
</evidence>
<comment type="pathway">
    <text evidence="4 9">Aromatic compound metabolism; phenylacetate degradation.</text>
</comment>
<gene>
    <name evidence="13" type="ORF">A6F49_02595</name>
</gene>
<protein>
    <recommendedName>
        <fullName evidence="7 9">Phenylacetate-coenzyme A ligase</fullName>
        <ecNumber evidence="6 9">6.2.1.30</ecNumber>
    </recommendedName>
    <alternativeName>
        <fullName evidence="8 9">Phenylacetyl-CoA ligase</fullName>
    </alternativeName>
</protein>
<dbReference type="Pfam" id="PF00501">
    <property type="entry name" value="AMP-binding"/>
    <property type="match status" value="1"/>
</dbReference>
<dbReference type="RefSeq" id="WP_043055857.1">
    <property type="nucleotide sequence ID" value="NZ_LXEY01000118.1"/>
</dbReference>
<dbReference type="InterPro" id="IPR042099">
    <property type="entry name" value="ANL_N_sf"/>
</dbReference>
<dbReference type="GO" id="GO:0047475">
    <property type="term" value="F:phenylacetate-CoA ligase activity"/>
    <property type="evidence" value="ECO:0007669"/>
    <property type="project" value="UniProtKB-EC"/>
</dbReference>
<dbReference type="SUPFAM" id="SSF56801">
    <property type="entry name" value="Acetyl-CoA synthetase-like"/>
    <property type="match status" value="1"/>
</dbReference>
<dbReference type="CDD" id="cd05913">
    <property type="entry name" value="PaaK"/>
    <property type="match status" value="1"/>
</dbReference>
<keyword evidence="2 9" id="KW-0436">Ligase</keyword>
<evidence type="ECO:0000313" key="13">
    <source>
        <dbReference type="EMBL" id="OAV51018.1"/>
    </source>
</evidence>
<dbReference type="Gene3D" id="3.30.300.30">
    <property type="match status" value="1"/>
</dbReference>
<dbReference type="PIRSF" id="PIRSF006444">
    <property type="entry name" value="PaaK"/>
    <property type="match status" value="1"/>
</dbReference>
<dbReference type="AlphaFoldDB" id="A0A1B7LUF0"/>
<comment type="caution">
    <text evidence="13">The sequence shown here is derived from an EMBL/GenBank/DDBJ whole genome shotgun (WGS) entry which is preliminary data.</text>
</comment>
<evidence type="ECO:0000256" key="5">
    <source>
        <dbReference type="ARBA" id="ARBA00061566"/>
    </source>
</evidence>
<evidence type="ECO:0000259" key="11">
    <source>
        <dbReference type="Pfam" id="PF00501"/>
    </source>
</evidence>
<dbReference type="InterPro" id="IPR028154">
    <property type="entry name" value="AMP-dep_Lig_C"/>
</dbReference>
<dbReference type="InterPro" id="IPR011880">
    <property type="entry name" value="PA_CoA_ligase"/>
</dbReference>
<dbReference type="InterPro" id="IPR051414">
    <property type="entry name" value="Adenylate-forming_Reductase"/>
</dbReference>
<evidence type="ECO:0000256" key="2">
    <source>
        <dbReference type="ARBA" id="ARBA00022598"/>
    </source>
</evidence>
<dbReference type="InterPro" id="IPR000873">
    <property type="entry name" value="AMP-dep_synth/lig_dom"/>
</dbReference>
<sequence>MTSNSVAPIASEIPQPWTPPAPPADRNQLDPEELYSRQEIEKLQFERLRWTLHHAYNNVPAYKELYDEHGVHPKDFQKLEDLQLFPYIDKEFLRANYPFKALAVPMDEIRRIHASSGTTGQPTVVAYTENDIEMWASLVARSMRAAGVKAGYKVHNAYGYGLFTGGLGAHYGAERLGCAVIPMSGGQTDKQVQMITDFQPEVIMCTPTYLLALADGFTKAGINPRETSLKVAVLGAEPWTEGMRKEIEELYGLKACDIYGLSELMGPGVAGEAVDTQDGCHIWEDHFRPEIVDPISGDVLGNDESGELVFTTLTREALPIIRFRTHDLTSLSEGTARPGHRRMNRITGRSDDMIILRGVNIFPTQIEELALEVDTLSPHFTLEITRPHRMDELTIKIERRETASRQEAEAGGRALLTQIKTRIGCSCKIEIAEPNTLARSSGKLRRIYDLRELS</sequence>
<dbReference type="FunFam" id="3.40.50.12780:FF:000016">
    <property type="entry name" value="Phenylacetate-coenzyme A ligase"/>
    <property type="match status" value="1"/>
</dbReference>
<keyword evidence="14" id="KW-1185">Reference proteome</keyword>
<evidence type="ECO:0000259" key="12">
    <source>
        <dbReference type="Pfam" id="PF14535"/>
    </source>
</evidence>
<dbReference type="Gene3D" id="3.40.50.12780">
    <property type="entry name" value="N-terminal domain of ligase-like"/>
    <property type="match status" value="1"/>
</dbReference>
<dbReference type="PANTHER" id="PTHR43439">
    <property type="entry name" value="PHENYLACETATE-COENZYME A LIGASE"/>
    <property type="match status" value="1"/>
</dbReference>
<keyword evidence="3 9" id="KW-0547">Nucleotide-binding</keyword>
<comment type="similarity">
    <text evidence="5 9">Belongs to the phenylacetyl-CoA ligase family.</text>
</comment>
<comment type="subunit">
    <text evidence="1">Monomer.</text>
</comment>
<name>A0A1B7LUF0_9MICC</name>
<dbReference type="GO" id="GO:0000166">
    <property type="term" value="F:nucleotide binding"/>
    <property type="evidence" value="ECO:0007669"/>
    <property type="project" value="UniProtKB-KW"/>
</dbReference>
<dbReference type="PANTHER" id="PTHR43439:SF1">
    <property type="entry name" value="PHENYLACETATE-COENZYME A LIGASE"/>
    <property type="match status" value="1"/>
</dbReference>
<dbReference type="OrthoDB" id="580775at2"/>
<accession>A0A1B7LUF0</accession>
<dbReference type="InterPro" id="IPR045851">
    <property type="entry name" value="AMP-bd_C_sf"/>
</dbReference>
<organism evidence="13 14">
    <name type="scientific">Enteractinococcus helveticum</name>
    <dbReference type="NCBI Taxonomy" id="1837282"/>
    <lineage>
        <taxon>Bacteria</taxon>
        <taxon>Bacillati</taxon>
        <taxon>Actinomycetota</taxon>
        <taxon>Actinomycetes</taxon>
        <taxon>Micrococcales</taxon>
        <taxon>Micrococcaceae</taxon>
    </lineage>
</organism>
<evidence type="ECO:0000256" key="6">
    <source>
        <dbReference type="ARBA" id="ARBA00066629"/>
    </source>
</evidence>
<evidence type="ECO:0000256" key="7">
    <source>
        <dbReference type="ARBA" id="ARBA00068695"/>
    </source>
</evidence>
<dbReference type="GO" id="GO:0010124">
    <property type="term" value="P:phenylacetate catabolic process"/>
    <property type="evidence" value="ECO:0007669"/>
    <property type="project" value="UniProtKB-UniRule"/>
</dbReference>
<feature type="domain" description="AMP-dependent synthetase/ligase" evidence="11">
    <location>
        <begin position="101"/>
        <end position="310"/>
    </location>
</feature>
<dbReference type="Pfam" id="PF14535">
    <property type="entry name" value="AMP-binding_C_2"/>
    <property type="match status" value="1"/>
</dbReference>
<evidence type="ECO:0000256" key="4">
    <source>
        <dbReference type="ARBA" id="ARBA00060591"/>
    </source>
</evidence>